<evidence type="ECO:0000313" key="6">
    <source>
        <dbReference type="EMBL" id="OAF12894.1"/>
    </source>
</evidence>
<dbReference type="RefSeq" id="WP_063698408.1">
    <property type="nucleotide sequence ID" value="NZ_LUUB01000038.1"/>
</dbReference>
<proteinExistence type="predicted"/>
<dbReference type="SUPFAM" id="SSF52210">
    <property type="entry name" value="Succinyl-CoA synthetase domains"/>
    <property type="match status" value="1"/>
</dbReference>
<dbReference type="GO" id="GO:0006099">
    <property type="term" value="P:tricarboxylic acid cycle"/>
    <property type="evidence" value="ECO:0007669"/>
    <property type="project" value="UniProtKB-KW"/>
</dbReference>
<dbReference type="AlphaFoldDB" id="A0A176YYN8"/>
<dbReference type="SUPFAM" id="SSF51735">
    <property type="entry name" value="NAD(P)-binding Rossmann-fold domains"/>
    <property type="match status" value="1"/>
</dbReference>
<dbReference type="PIRSF" id="PIRSF001553">
    <property type="entry name" value="SucCS_alpha"/>
    <property type="match status" value="1"/>
</dbReference>
<feature type="domain" description="CoA-binding" evidence="5">
    <location>
        <begin position="4"/>
        <end position="100"/>
    </location>
</feature>
<keyword evidence="2 6" id="KW-0436">Ligase</keyword>
<dbReference type="Gene3D" id="3.40.50.261">
    <property type="entry name" value="Succinyl-CoA synthetase domains"/>
    <property type="match status" value="1"/>
</dbReference>
<dbReference type="GO" id="GO:0009361">
    <property type="term" value="C:succinate-CoA ligase complex (ADP-forming)"/>
    <property type="evidence" value="ECO:0007669"/>
    <property type="project" value="TreeGrafter"/>
</dbReference>
<reference evidence="6 7" key="1">
    <citation type="submission" date="2016-03" db="EMBL/GenBank/DDBJ databases">
        <title>Draft Genome Sequence of the Strain BR 10245 (Bradyrhizobium sp.) isolated from nodules of Centrolobium paraense.</title>
        <authorList>
            <person name="Simoes-Araujo J.L.Sr."/>
            <person name="Barauna A.C."/>
            <person name="Silva K."/>
            <person name="Zilli J.E."/>
        </authorList>
    </citation>
    <scope>NUCLEOTIDE SEQUENCE [LARGE SCALE GENOMIC DNA]</scope>
    <source>
        <strain evidence="6 7">BR 10245</strain>
    </source>
</reference>
<dbReference type="Proteomes" id="UP000076959">
    <property type="component" value="Unassembled WGS sequence"/>
</dbReference>
<gene>
    <name evidence="6" type="ORF">AYJ54_44915</name>
</gene>
<protein>
    <submittedName>
        <fullName evidence="6">Succinate--CoA ligase subunit alpha</fullName>
    </submittedName>
</protein>
<organism evidence="6 7">
    <name type="scientific">Bradyrhizobium centrolobii</name>
    <dbReference type="NCBI Taxonomy" id="1505087"/>
    <lineage>
        <taxon>Bacteria</taxon>
        <taxon>Pseudomonadati</taxon>
        <taxon>Pseudomonadota</taxon>
        <taxon>Alphaproteobacteria</taxon>
        <taxon>Hyphomicrobiales</taxon>
        <taxon>Nitrobacteraceae</taxon>
        <taxon>Bradyrhizobium</taxon>
    </lineage>
</organism>
<dbReference type="PANTHER" id="PTHR11117">
    <property type="entry name" value="SUCCINYL-COA LIGASE SUBUNIT ALPHA"/>
    <property type="match status" value="1"/>
</dbReference>
<evidence type="ECO:0000256" key="3">
    <source>
        <dbReference type="ARBA" id="ARBA00022741"/>
    </source>
</evidence>
<evidence type="ECO:0000256" key="2">
    <source>
        <dbReference type="ARBA" id="ARBA00022598"/>
    </source>
</evidence>
<dbReference type="Pfam" id="PF00549">
    <property type="entry name" value="Ligase_CoA"/>
    <property type="match status" value="1"/>
</dbReference>
<dbReference type="GO" id="GO:0000166">
    <property type="term" value="F:nucleotide binding"/>
    <property type="evidence" value="ECO:0007669"/>
    <property type="project" value="UniProtKB-KW"/>
</dbReference>
<keyword evidence="1" id="KW-0816">Tricarboxylic acid cycle</keyword>
<dbReference type="Pfam" id="PF02629">
    <property type="entry name" value="CoA_binding"/>
    <property type="match status" value="1"/>
</dbReference>
<feature type="active site" description="Tele-phosphohistidine intermediate" evidence="4">
    <location>
        <position position="247"/>
    </location>
</feature>
<sequence length="296" mass="29961">MSILLDADTRVLIVGITGKFGTFSVKDLAQSHTRVVAGVAPGRGGQTIEGAPVFSSVAAAMKETHANAALVYVPAVVALDAVLETIEAGCPLIAYPGDGLPVLDAMEMRAAALDHGAHLVGPNSPGLISPGKAKLGFMPSFCYAPGPIGVISRSGSLSYEACFRLSSAGLGQTSVIGIGGDPVRGVNAAEAIALFHDDPETRAIIYLGEIGGSEEYALAEYAKRPDAKPSAALLVGRTAPAGKKMGHAAAMIGSYAESWAAKVEALDRAGVVIARDLDGLASAAASALARAMKPAA</sequence>
<keyword evidence="3" id="KW-0547">Nucleotide-binding</keyword>
<dbReference type="EMBL" id="LUUB01000038">
    <property type="protein sequence ID" value="OAF12894.1"/>
    <property type="molecule type" value="Genomic_DNA"/>
</dbReference>
<evidence type="ECO:0000256" key="4">
    <source>
        <dbReference type="PIRSR" id="PIRSR001553-1"/>
    </source>
</evidence>
<dbReference type="GO" id="GO:0004776">
    <property type="term" value="F:succinate-CoA ligase (GDP-forming) activity"/>
    <property type="evidence" value="ECO:0007669"/>
    <property type="project" value="TreeGrafter"/>
</dbReference>
<name>A0A176YYN8_9BRAD</name>
<dbReference type="InterPro" id="IPR005811">
    <property type="entry name" value="SUCC_ACL_C"/>
</dbReference>
<comment type="caution">
    <text evidence="6">The sequence shown here is derived from an EMBL/GenBank/DDBJ whole genome shotgun (WGS) entry which is preliminary data.</text>
</comment>
<dbReference type="PRINTS" id="PR01798">
    <property type="entry name" value="SCOASYNTHASE"/>
</dbReference>
<dbReference type="PANTHER" id="PTHR11117:SF2">
    <property type="entry name" value="SUCCINATE--COA LIGASE [ADP_GDP-FORMING] SUBUNIT ALPHA, MITOCHONDRIAL"/>
    <property type="match status" value="1"/>
</dbReference>
<dbReference type="InterPro" id="IPR016102">
    <property type="entry name" value="Succinyl-CoA_synth-like"/>
</dbReference>
<evidence type="ECO:0000256" key="1">
    <source>
        <dbReference type="ARBA" id="ARBA00022532"/>
    </source>
</evidence>
<dbReference type="SMART" id="SM00881">
    <property type="entry name" value="CoA_binding"/>
    <property type="match status" value="1"/>
</dbReference>
<accession>A0A176YYN8</accession>
<dbReference type="InterPro" id="IPR005810">
    <property type="entry name" value="CoA_lig_alpha"/>
</dbReference>
<dbReference type="Gene3D" id="3.40.50.720">
    <property type="entry name" value="NAD(P)-binding Rossmann-like Domain"/>
    <property type="match status" value="1"/>
</dbReference>
<keyword evidence="7" id="KW-1185">Reference proteome</keyword>
<dbReference type="InterPro" id="IPR003781">
    <property type="entry name" value="CoA-bd"/>
</dbReference>
<evidence type="ECO:0000259" key="5">
    <source>
        <dbReference type="SMART" id="SM00881"/>
    </source>
</evidence>
<evidence type="ECO:0000313" key="7">
    <source>
        <dbReference type="Proteomes" id="UP000076959"/>
    </source>
</evidence>
<dbReference type="GO" id="GO:0004775">
    <property type="term" value="F:succinate-CoA ligase (ADP-forming) activity"/>
    <property type="evidence" value="ECO:0007669"/>
    <property type="project" value="TreeGrafter"/>
</dbReference>
<dbReference type="STRING" id="1505087.AYJ54_44915"/>
<dbReference type="OrthoDB" id="9807196at2"/>
<dbReference type="InterPro" id="IPR036291">
    <property type="entry name" value="NAD(P)-bd_dom_sf"/>
</dbReference>